<gene>
    <name evidence="2" type="ORF">LK03_21290</name>
</gene>
<keyword evidence="1" id="KW-0732">Signal</keyword>
<evidence type="ECO:0000313" key="3">
    <source>
        <dbReference type="Proteomes" id="UP000029493"/>
    </source>
</evidence>
<dbReference type="PANTHER" id="PTHR21180:SF32">
    <property type="entry name" value="ENDONUCLEASE_EXONUCLEASE_PHOSPHATASE FAMILY DOMAIN-CONTAINING PROTEIN 1"/>
    <property type="match status" value="1"/>
</dbReference>
<protein>
    <recommendedName>
        <fullName evidence="4">Competence protein ComEA</fullName>
    </recommendedName>
</protein>
<dbReference type="SUPFAM" id="SSF47781">
    <property type="entry name" value="RuvA domain 2-like"/>
    <property type="match status" value="1"/>
</dbReference>
<reference evidence="2 3" key="1">
    <citation type="submission" date="2014-09" db="EMBL/GenBank/DDBJ databases">
        <authorList>
            <person name="Chan K.-G."/>
        </authorList>
    </citation>
    <scope>NUCLEOTIDE SEQUENCE [LARGE SCALE GENOMIC DNA]</scope>
    <source>
        <strain evidence="2 3">ND07</strain>
    </source>
</reference>
<dbReference type="OrthoDB" id="7510573at2"/>
<dbReference type="Gene3D" id="1.10.150.280">
    <property type="entry name" value="AF1531-like domain"/>
    <property type="match status" value="1"/>
</dbReference>
<dbReference type="STRING" id="157783.LK03_21290"/>
<dbReference type="GO" id="GO:0015628">
    <property type="term" value="P:protein secretion by the type II secretion system"/>
    <property type="evidence" value="ECO:0007669"/>
    <property type="project" value="TreeGrafter"/>
</dbReference>
<evidence type="ECO:0008006" key="4">
    <source>
        <dbReference type="Google" id="ProtNLM"/>
    </source>
</evidence>
<dbReference type="InterPro" id="IPR004509">
    <property type="entry name" value="Competence_ComEA_HhH"/>
</dbReference>
<dbReference type="eggNOG" id="COG1555">
    <property type="taxonomic scope" value="Bacteria"/>
</dbReference>
<organism evidence="2 3">
    <name type="scientific">Pseudomonas cremoricolorata</name>
    <dbReference type="NCBI Taxonomy" id="157783"/>
    <lineage>
        <taxon>Bacteria</taxon>
        <taxon>Pseudomonadati</taxon>
        <taxon>Pseudomonadota</taxon>
        <taxon>Gammaproteobacteria</taxon>
        <taxon>Pseudomonadales</taxon>
        <taxon>Pseudomonadaceae</taxon>
        <taxon>Pseudomonas</taxon>
    </lineage>
</organism>
<name>A0A089WSS1_9PSED</name>
<dbReference type="AlphaFoldDB" id="A0A089WSS1"/>
<dbReference type="NCBIfam" id="TIGR00426">
    <property type="entry name" value="competence protein ComEA helix-hairpin-helix repeat region"/>
    <property type="match status" value="1"/>
</dbReference>
<evidence type="ECO:0000256" key="1">
    <source>
        <dbReference type="SAM" id="SignalP"/>
    </source>
</evidence>
<dbReference type="InterPro" id="IPR051675">
    <property type="entry name" value="Endo/Exo/Phosphatase_dom_1"/>
</dbReference>
<dbReference type="Pfam" id="PF12836">
    <property type="entry name" value="HHH_3"/>
    <property type="match status" value="1"/>
</dbReference>
<dbReference type="Proteomes" id="UP000029493">
    <property type="component" value="Chromosome"/>
</dbReference>
<dbReference type="PANTHER" id="PTHR21180">
    <property type="entry name" value="ENDONUCLEASE/EXONUCLEASE/PHOSPHATASE FAMILY DOMAIN-CONTAINING PROTEIN 1"/>
    <property type="match status" value="1"/>
</dbReference>
<dbReference type="GO" id="GO:0015627">
    <property type="term" value="C:type II protein secretion system complex"/>
    <property type="evidence" value="ECO:0007669"/>
    <property type="project" value="TreeGrafter"/>
</dbReference>
<keyword evidence="3" id="KW-1185">Reference proteome</keyword>
<evidence type="ECO:0000313" key="2">
    <source>
        <dbReference type="EMBL" id="AIR91631.1"/>
    </source>
</evidence>
<feature type="signal peptide" evidence="1">
    <location>
        <begin position="1"/>
        <end position="24"/>
    </location>
</feature>
<dbReference type="EMBL" id="CP009455">
    <property type="protein sequence ID" value="AIR91631.1"/>
    <property type="molecule type" value="Genomic_DNA"/>
</dbReference>
<sequence>MRKTVFATLIPVFAGLLFSVGASAAATTSQSTSMAGEMAMQGEMIPAQDMQTTKMADHGAMAMARVDLNKADALTLQKELAGIGKAKADAIVAYRDAHGPFTSVDELLEIKGIGSALLERNRGRLMVQ</sequence>
<dbReference type="KEGG" id="psw:LK03_21290"/>
<accession>A0A089WSS1</accession>
<proteinExistence type="predicted"/>
<dbReference type="InterPro" id="IPR010994">
    <property type="entry name" value="RuvA_2-like"/>
</dbReference>
<dbReference type="RefSeq" id="WP_038414434.1">
    <property type="nucleotide sequence ID" value="NZ_CP009455.1"/>
</dbReference>
<feature type="chain" id="PRO_5001851182" description="Competence protein ComEA" evidence="1">
    <location>
        <begin position="25"/>
        <end position="128"/>
    </location>
</feature>